<feature type="compositionally biased region" description="Pro residues" evidence="1">
    <location>
        <begin position="194"/>
        <end position="220"/>
    </location>
</feature>
<comment type="caution">
    <text evidence="4">The sequence shown here is derived from an EMBL/GenBank/DDBJ whole genome shotgun (WGS) entry which is preliminary data.</text>
</comment>
<protein>
    <submittedName>
        <fullName evidence="4">DUF4358 domain-containing protein</fullName>
    </submittedName>
</protein>
<accession>A0A9D2CEF7</accession>
<sequence>MSIGVRRTLWPALWLCLLLTACGGEEPPTETRNPGPAPEELAREAAESQGDGGELTALTGQALDDHLSASCGLTDWEAGAVYAAGGMDAREITVVLLADETAAETAADTLENYRLERQGDFFGYAPEEAPLLGEAVVLHRGSYAALLACGDPEAAQVALDACLAGEPLPPTESETDAPTPTPELAATQAMAPVTPSPTPEPSATPTPAPTPVSTPTPVPSETPVESERTIVNPDLDIRTFVPFDPPNDTDMEVYDTSAIQAAWITGEEGGLSEKDAAILARCREVLGTLITEDMTDFEKELAIHDWIVAQGSYDQTVYDNSSHTGRTGYKDPYGILVGGYGNCLGYSTTFQLLLDLCDVECITVVGAAFGSMDDHAWNMVKLDGEWYCVDVTWDDPTLGGGSANSVVTHRYFNVTSDRMRESDHQWDYLYVPEAIADRYRWDGAGPLPE</sequence>
<feature type="region of interest" description="Disordered" evidence="1">
    <location>
        <begin position="25"/>
        <end position="56"/>
    </location>
</feature>
<feature type="signal peptide" evidence="2">
    <location>
        <begin position="1"/>
        <end position="23"/>
    </location>
</feature>
<reference evidence="4" key="1">
    <citation type="journal article" date="2021" name="PeerJ">
        <title>Extensive microbial diversity within the chicken gut microbiome revealed by metagenomics and culture.</title>
        <authorList>
            <person name="Gilroy R."/>
            <person name="Ravi A."/>
            <person name="Getino M."/>
            <person name="Pursley I."/>
            <person name="Horton D.L."/>
            <person name="Alikhan N.F."/>
            <person name="Baker D."/>
            <person name="Gharbi K."/>
            <person name="Hall N."/>
            <person name="Watson M."/>
            <person name="Adriaenssens E.M."/>
            <person name="Foster-Nyarko E."/>
            <person name="Jarju S."/>
            <person name="Secka A."/>
            <person name="Antonio M."/>
            <person name="Oren A."/>
            <person name="Chaudhuri R.R."/>
            <person name="La Ragione R."/>
            <person name="Hildebrand F."/>
            <person name="Pallen M.J."/>
        </authorList>
    </citation>
    <scope>NUCLEOTIDE SEQUENCE</scope>
    <source>
        <strain evidence="4">CHK33-7979</strain>
    </source>
</reference>
<feature type="chain" id="PRO_5039259658" evidence="2">
    <location>
        <begin position="24"/>
        <end position="449"/>
    </location>
</feature>
<name>A0A9D2CEF7_9FIRM</name>
<dbReference type="SUPFAM" id="SSF54001">
    <property type="entry name" value="Cysteine proteinases"/>
    <property type="match status" value="1"/>
</dbReference>
<proteinExistence type="predicted"/>
<evidence type="ECO:0000256" key="2">
    <source>
        <dbReference type="SAM" id="SignalP"/>
    </source>
</evidence>
<evidence type="ECO:0000259" key="3">
    <source>
        <dbReference type="SMART" id="SM00460"/>
    </source>
</evidence>
<reference evidence="4" key="2">
    <citation type="submission" date="2021-04" db="EMBL/GenBank/DDBJ databases">
        <authorList>
            <person name="Gilroy R."/>
        </authorList>
    </citation>
    <scope>NUCLEOTIDE SEQUENCE</scope>
    <source>
        <strain evidence="4">CHK33-7979</strain>
    </source>
</reference>
<keyword evidence="2" id="KW-0732">Signal</keyword>
<dbReference type="PANTHER" id="PTHR46333">
    <property type="entry name" value="CYTOKINESIS PROTEIN 3"/>
    <property type="match status" value="1"/>
</dbReference>
<dbReference type="InterPro" id="IPR002931">
    <property type="entry name" value="Transglutaminase-like"/>
</dbReference>
<dbReference type="InterPro" id="IPR038765">
    <property type="entry name" value="Papain-like_cys_pep_sf"/>
</dbReference>
<dbReference type="GO" id="GO:0005737">
    <property type="term" value="C:cytoplasm"/>
    <property type="evidence" value="ECO:0007669"/>
    <property type="project" value="TreeGrafter"/>
</dbReference>
<dbReference type="Proteomes" id="UP000886824">
    <property type="component" value="Unassembled WGS sequence"/>
</dbReference>
<feature type="region of interest" description="Disordered" evidence="1">
    <location>
        <begin position="189"/>
        <end position="226"/>
    </location>
</feature>
<dbReference type="Gene3D" id="3.10.620.30">
    <property type="match status" value="1"/>
</dbReference>
<dbReference type="PANTHER" id="PTHR46333:SF2">
    <property type="entry name" value="CYTOKINESIS PROTEIN 3"/>
    <property type="match status" value="1"/>
</dbReference>
<organism evidence="4 5">
    <name type="scientific">Candidatus Intestinimonas merdavium</name>
    <dbReference type="NCBI Taxonomy" id="2838622"/>
    <lineage>
        <taxon>Bacteria</taxon>
        <taxon>Bacillati</taxon>
        <taxon>Bacillota</taxon>
        <taxon>Clostridia</taxon>
        <taxon>Eubacteriales</taxon>
        <taxon>Intestinimonas</taxon>
    </lineage>
</organism>
<gene>
    <name evidence="4" type="ORF">H9826_08335</name>
</gene>
<dbReference type="Pfam" id="PF14270">
    <property type="entry name" value="DUF4358"/>
    <property type="match status" value="1"/>
</dbReference>
<dbReference type="AlphaFoldDB" id="A0A9D2CEF7"/>
<evidence type="ECO:0000256" key="1">
    <source>
        <dbReference type="SAM" id="MobiDB-lite"/>
    </source>
</evidence>
<dbReference type="EMBL" id="DXCX01000085">
    <property type="protein sequence ID" value="HIY73962.1"/>
    <property type="molecule type" value="Genomic_DNA"/>
</dbReference>
<evidence type="ECO:0000313" key="4">
    <source>
        <dbReference type="EMBL" id="HIY73962.1"/>
    </source>
</evidence>
<dbReference type="Pfam" id="PF01841">
    <property type="entry name" value="Transglut_core"/>
    <property type="match status" value="1"/>
</dbReference>
<dbReference type="SMART" id="SM00460">
    <property type="entry name" value="TGc"/>
    <property type="match status" value="1"/>
</dbReference>
<dbReference type="InterPro" id="IPR025648">
    <property type="entry name" value="DUF4358"/>
</dbReference>
<feature type="domain" description="Transglutaminase-like" evidence="3">
    <location>
        <begin position="335"/>
        <end position="393"/>
    </location>
</feature>
<evidence type="ECO:0000313" key="5">
    <source>
        <dbReference type="Proteomes" id="UP000886824"/>
    </source>
</evidence>
<dbReference type="InterPro" id="IPR052557">
    <property type="entry name" value="CAP/Cytokinesis_protein"/>
</dbReference>
<dbReference type="PROSITE" id="PS51257">
    <property type="entry name" value="PROKAR_LIPOPROTEIN"/>
    <property type="match status" value="1"/>
</dbReference>